<name>A0A2P2PQI5_RHIMU</name>
<accession>A0A2P2PQI5</accession>
<reference evidence="1" key="1">
    <citation type="submission" date="2018-02" db="EMBL/GenBank/DDBJ databases">
        <title>Rhizophora mucronata_Transcriptome.</title>
        <authorList>
            <person name="Meera S.P."/>
            <person name="Sreeshan A."/>
            <person name="Augustine A."/>
        </authorList>
    </citation>
    <scope>NUCLEOTIDE SEQUENCE</scope>
    <source>
        <tissue evidence="1">Leaf</tissue>
    </source>
</reference>
<protein>
    <submittedName>
        <fullName evidence="1">Uncharacterized protein MANES_04G136600</fullName>
    </submittedName>
</protein>
<sequence>MHQFLVCQLSRSAHLAELTQRTISYQLETLVWSCPTKACVTQQARRIQ</sequence>
<organism evidence="1">
    <name type="scientific">Rhizophora mucronata</name>
    <name type="common">Asiatic mangrove</name>
    <dbReference type="NCBI Taxonomy" id="61149"/>
    <lineage>
        <taxon>Eukaryota</taxon>
        <taxon>Viridiplantae</taxon>
        <taxon>Streptophyta</taxon>
        <taxon>Embryophyta</taxon>
        <taxon>Tracheophyta</taxon>
        <taxon>Spermatophyta</taxon>
        <taxon>Magnoliopsida</taxon>
        <taxon>eudicotyledons</taxon>
        <taxon>Gunneridae</taxon>
        <taxon>Pentapetalae</taxon>
        <taxon>rosids</taxon>
        <taxon>fabids</taxon>
        <taxon>Malpighiales</taxon>
        <taxon>Rhizophoraceae</taxon>
        <taxon>Rhizophora</taxon>
    </lineage>
</organism>
<dbReference type="EMBL" id="GGEC01076523">
    <property type="protein sequence ID" value="MBX57007.1"/>
    <property type="molecule type" value="Transcribed_RNA"/>
</dbReference>
<proteinExistence type="predicted"/>
<dbReference type="AlphaFoldDB" id="A0A2P2PQI5"/>
<evidence type="ECO:0000313" key="1">
    <source>
        <dbReference type="EMBL" id="MBX57007.1"/>
    </source>
</evidence>